<accession>X0WHW0</accession>
<proteinExistence type="predicted"/>
<dbReference type="EMBL" id="BARS01020877">
    <property type="protein sequence ID" value="GAG12286.1"/>
    <property type="molecule type" value="Genomic_DNA"/>
</dbReference>
<feature type="non-terminal residue" evidence="2">
    <location>
        <position position="272"/>
    </location>
</feature>
<feature type="non-terminal residue" evidence="2">
    <location>
        <position position="1"/>
    </location>
</feature>
<evidence type="ECO:0000313" key="2">
    <source>
        <dbReference type="EMBL" id="GAG12286.1"/>
    </source>
</evidence>
<feature type="domain" description="NurA" evidence="1">
    <location>
        <begin position="1"/>
        <end position="269"/>
    </location>
</feature>
<organism evidence="2">
    <name type="scientific">marine sediment metagenome</name>
    <dbReference type="NCBI Taxonomy" id="412755"/>
    <lineage>
        <taxon>unclassified sequences</taxon>
        <taxon>metagenomes</taxon>
        <taxon>ecological metagenomes</taxon>
    </lineage>
</organism>
<sequence>GSHIDLDRHSPVSCYLLNMGRIRIRYGSQPEADLAGQPELAFEDERLVLSDRTDASRENVLSGNLLAALRSVREVELLARLAAEEDSGLPTLALLDGTLVLWGLARRELRGEVKRILLDEGIIRALDALKTLAGQKPIALASYISHPGGSEVVHTLRLAACPLPQGQPPRPVDCHRCPREADDPRPCDAVGLSSDRPLFRALLKPGQRSAVFRRTNLEPTSIEKQFYSQHSVAFFYLRTPDGVPDDIARVEMPLWIGQDEQKVGLLHALLID</sequence>
<dbReference type="InterPro" id="IPR018977">
    <property type="entry name" value="NurA_domain"/>
</dbReference>
<protein>
    <recommendedName>
        <fullName evidence="1">NurA domain-containing protein</fullName>
    </recommendedName>
</protein>
<dbReference type="Pfam" id="PF09376">
    <property type="entry name" value="NurA"/>
    <property type="match status" value="1"/>
</dbReference>
<dbReference type="AlphaFoldDB" id="X0WHW0"/>
<name>X0WHW0_9ZZZZ</name>
<gene>
    <name evidence="2" type="ORF">S01H1_33618</name>
</gene>
<reference evidence="2" key="1">
    <citation type="journal article" date="2014" name="Front. Microbiol.">
        <title>High frequency of phylogenetically diverse reductive dehalogenase-homologous genes in deep subseafloor sedimentary metagenomes.</title>
        <authorList>
            <person name="Kawai M."/>
            <person name="Futagami T."/>
            <person name="Toyoda A."/>
            <person name="Takaki Y."/>
            <person name="Nishi S."/>
            <person name="Hori S."/>
            <person name="Arai W."/>
            <person name="Tsubouchi T."/>
            <person name="Morono Y."/>
            <person name="Uchiyama I."/>
            <person name="Ito T."/>
            <person name="Fujiyama A."/>
            <person name="Inagaki F."/>
            <person name="Takami H."/>
        </authorList>
    </citation>
    <scope>NUCLEOTIDE SEQUENCE</scope>
    <source>
        <strain evidence="2">Expedition CK06-06</strain>
    </source>
</reference>
<evidence type="ECO:0000259" key="1">
    <source>
        <dbReference type="Pfam" id="PF09376"/>
    </source>
</evidence>
<comment type="caution">
    <text evidence="2">The sequence shown here is derived from an EMBL/GenBank/DDBJ whole genome shotgun (WGS) entry which is preliminary data.</text>
</comment>